<reference evidence="1 2" key="1">
    <citation type="submission" date="2019-03" db="EMBL/GenBank/DDBJ databases">
        <title>Genomic Encyclopedia of Archaeal and Bacterial Type Strains, Phase II (KMG-II): from individual species to whole genera.</title>
        <authorList>
            <person name="Goeker M."/>
        </authorList>
    </citation>
    <scope>NUCLEOTIDE SEQUENCE [LARGE SCALE GENOMIC DNA]</scope>
    <source>
        <strain evidence="1 2">DSM 25687</strain>
    </source>
</reference>
<accession>A0A4R6QBI7</accession>
<dbReference type="PROSITE" id="PS51257">
    <property type="entry name" value="PROKAR_LIPOPROTEIN"/>
    <property type="match status" value="1"/>
</dbReference>
<evidence type="ECO:0008006" key="3">
    <source>
        <dbReference type="Google" id="ProtNLM"/>
    </source>
</evidence>
<dbReference type="OrthoDB" id="1350910at2"/>
<organism evidence="1 2">
    <name type="scientific">Flavobacterium dankookense</name>
    <dbReference type="NCBI Taxonomy" id="706186"/>
    <lineage>
        <taxon>Bacteria</taxon>
        <taxon>Pseudomonadati</taxon>
        <taxon>Bacteroidota</taxon>
        <taxon>Flavobacteriia</taxon>
        <taxon>Flavobacteriales</taxon>
        <taxon>Flavobacteriaceae</taxon>
        <taxon>Flavobacterium</taxon>
    </lineage>
</organism>
<evidence type="ECO:0000313" key="1">
    <source>
        <dbReference type="EMBL" id="TDP60028.1"/>
    </source>
</evidence>
<protein>
    <recommendedName>
        <fullName evidence="3">Lipoprotein</fullName>
    </recommendedName>
</protein>
<keyword evidence="2" id="KW-1185">Reference proteome</keyword>
<dbReference type="RefSeq" id="WP_133532328.1">
    <property type="nucleotide sequence ID" value="NZ_SNXR01000012.1"/>
</dbReference>
<dbReference type="EMBL" id="SNXR01000012">
    <property type="protein sequence ID" value="TDP60028.1"/>
    <property type="molecule type" value="Genomic_DNA"/>
</dbReference>
<name>A0A4R6QBI7_9FLAO</name>
<gene>
    <name evidence="1" type="ORF">BC748_0999</name>
</gene>
<evidence type="ECO:0000313" key="2">
    <source>
        <dbReference type="Proteomes" id="UP000295260"/>
    </source>
</evidence>
<proteinExistence type="predicted"/>
<comment type="caution">
    <text evidence="1">The sequence shown here is derived from an EMBL/GenBank/DDBJ whole genome shotgun (WGS) entry which is preliminary data.</text>
</comment>
<dbReference type="Proteomes" id="UP000295260">
    <property type="component" value="Unassembled WGS sequence"/>
</dbReference>
<sequence length="182" mass="20744">MSNKFLSLLAVCFLVFSCKSEDKKTEENAESTETNAVKKMLVQMEVIQTTANNYAVYYTEDNSINFTPDYVIWNEVKPSPNVQTLDFSFPESAYPTHVRFDLGNNPQTDDVVLNKFKLSYGDKSLEAKGSDFFNYFLKNDSIATEIDQAKGSIKFLKKKGSKAVPFFYPNEVMMLEIAKLMK</sequence>
<dbReference type="AlphaFoldDB" id="A0A4R6QBI7"/>